<dbReference type="InterPro" id="IPR015867">
    <property type="entry name" value="N-reg_PII/ATP_PRibTrfase_C"/>
</dbReference>
<dbReference type="STRING" id="1802200.A2812_00060"/>
<name>A0A1G2HK56_9BACT</name>
<evidence type="ECO:0008006" key="4">
    <source>
        <dbReference type="Google" id="ProtNLM"/>
    </source>
</evidence>
<evidence type="ECO:0000313" key="2">
    <source>
        <dbReference type="EMBL" id="OGZ62835.1"/>
    </source>
</evidence>
<proteinExistence type="inferred from homology"/>
<dbReference type="GO" id="GO:0010038">
    <property type="term" value="P:response to metal ion"/>
    <property type="evidence" value="ECO:0007669"/>
    <property type="project" value="InterPro"/>
</dbReference>
<accession>A0A1G2HK56</accession>
<organism evidence="2 3">
    <name type="scientific">Candidatus Staskawiczbacteria bacterium RIFCSPHIGHO2_01_FULL_36_16</name>
    <dbReference type="NCBI Taxonomy" id="1802200"/>
    <lineage>
        <taxon>Bacteria</taxon>
        <taxon>Candidatus Staskawicziibacteriota</taxon>
    </lineage>
</organism>
<reference evidence="2 3" key="1">
    <citation type="journal article" date="2016" name="Nat. Commun.">
        <title>Thousands of microbial genomes shed light on interconnected biogeochemical processes in an aquifer system.</title>
        <authorList>
            <person name="Anantharaman K."/>
            <person name="Brown C.T."/>
            <person name="Hug L.A."/>
            <person name="Sharon I."/>
            <person name="Castelle C.J."/>
            <person name="Probst A.J."/>
            <person name="Thomas B.C."/>
            <person name="Singh A."/>
            <person name="Wilkins M.J."/>
            <person name="Karaoz U."/>
            <person name="Brodie E.L."/>
            <person name="Williams K.H."/>
            <person name="Hubbard S.S."/>
            <person name="Banfield J.F."/>
        </authorList>
    </citation>
    <scope>NUCLEOTIDE SEQUENCE [LARGE SCALE GENOMIC DNA]</scope>
</reference>
<comment type="similarity">
    <text evidence="1">Belongs to the CutA family.</text>
</comment>
<dbReference type="Pfam" id="PF03091">
    <property type="entry name" value="CutA1"/>
    <property type="match status" value="1"/>
</dbReference>
<comment type="caution">
    <text evidence="2">The sequence shown here is derived from an EMBL/GenBank/DDBJ whole genome shotgun (WGS) entry which is preliminary data.</text>
</comment>
<dbReference type="SUPFAM" id="SSF54913">
    <property type="entry name" value="GlnB-like"/>
    <property type="match status" value="1"/>
</dbReference>
<dbReference type="Gene3D" id="3.30.70.120">
    <property type="match status" value="1"/>
</dbReference>
<evidence type="ECO:0000313" key="3">
    <source>
        <dbReference type="Proteomes" id="UP000177190"/>
    </source>
</evidence>
<sequence length="102" mass="11482">MIFIYVPCQNLDTAKTIAKILVEKRMAGKVDIMLTNSVFRDNGGIIEAPGATMIIMTIDKHVQDIEDIVREHYHGGVPCMATITLYRLNRDFKDWLIASTGL</sequence>
<dbReference type="Proteomes" id="UP000177190">
    <property type="component" value="Unassembled WGS sequence"/>
</dbReference>
<dbReference type="PANTHER" id="PTHR23419:SF8">
    <property type="entry name" value="FI09726P"/>
    <property type="match status" value="1"/>
</dbReference>
<evidence type="ECO:0000256" key="1">
    <source>
        <dbReference type="ARBA" id="ARBA00010169"/>
    </source>
</evidence>
<dbReference type="GO" id="GO:0005507">
    <property type="term" value="F:copper ion binding"/>
    <property type="evidence" value="ECO:0007669"/>
    <property type="project" value="TreeGrafter"/>
</dbReference>
<dbReference type="EMBL" id="MHOM01000049">
    <property type="protein sequence ID" value="OGZ62835.1"/>
    <property type="molecule type" value="Genomic_DNA"/>
</dbReference>
<protein>
    <recommendedName>
        <fullName evidence="4">CutA1 divalent ion tolerance protein</fullName>
    </recommendedName>
</protein>
<dbReference type="InterPro" id="IPR011322">
    <property type="entry name" value="N-reg_PII-like_a/b"/>
</dbReference>
<gene>
    <name evidence="2" type="ORF">A2812_00060</name>
</gene>
<dbReference type="InterPro" id="IPR004323">
    <property type="entry name" value="Ion_tolerance_CutA"/>
</dbReference>
<dbReference type="AlphaFoldDB" id="A0A1G2HK56"/>
<dbReference type="PANTHER" id="PTHR23419">
    <property type="entry name" value="DIVALENT CATION TOLERANCE CUTA-RELATED"/>
    <property type="match status" value="1"/>
</dbReference>